<dbReference type="Gene3D" id="3.80.10.10">
    <property type="entry name" value="Ribonuclease Inhibitor"/>
    <property type="match status" value="1"/>
</dbReference>
<dbReference type="AlphaFoldDB" id="A0A0L0DLY9"/>
<dbReference type="RefSeq" id="XP_013754589.1">
    <property type="nucleotide sequence ID" value="XM_013899135.1"/>
</dbReference>
<keyword evidence="4" id="KW-1185">Reference proteome</keyword>
<evidence type="ECO:0000256" key="1">
    <source>
        <dbReference type="SAM" id="MobiDB-lite"/>
    </source>
</evidence>
<feature type="region of interest" description="Disordered" evidence="1">
    <location>
        <begin position="79"/>
        <end position="106"/>
    </location>
</feature>
<dbReference type="GeneID" id="25567430"/>
<dbReference type="EMBL" id="GL349480">
    <property type="protein sequence ID" value="KNC53334.1"/>
    <property type="molecule type" value="Genomic_DNA"/>
</dbReference>
<evidence type="ECO:0000313" key="4">
    <source>
        <dbReference type="Proteomes" id="UP000054408"/>
    </source>
</evidence>
<dbReference type="Proteomes" id="UP000054408">
    <property type="component" value="Unassembled WGS sequence"/>
</dbReference>
<dbReference type="InterPro" id="IPR000157">
    <property type="entry name" value="TIR_dom"/>
</dbReference>
<evidence type="ECO:0000313" key="3">
    <source>
        <dbReference type="EMBL" id="KNC53334.1"/>
    </source>
</evidence>
<protein>
    <recommendedName>
        <fullName evidence="2">TIR domain-containing protein</fullName>
    </recommendedName>
</protein>
<feature type="domain" description="TIR" evidence="2">
    <location>
        <begin position="121"/>
        <end position="278"/>
    </location>
</feature>
<dbReference type="InterPro" id="IPR035897">
    <property type="entry name" value="Toll_tir_struct_dom_sf"/>
</dbReference>
<accession>A0A0L0DLY9</accession>
<dbReference type="SUPFAM" id="SSF52200">
    <property type="entry name" value="Toll/Interleukin receptor TIR domain"/>
    <property type="match status" value="1"/>
</dbReference>
<reference evidence="3 4" key="1">
    <citation type="submission" date="2010-05" db="EMBL/GenBank/DDBJ databases">
        <title>The Genome Sequence of Thecamonas trahens ATCC 50062.</title>
        <authorList>
            <consortium name="The Broad Institute Genome Sequencing Platform"/>
            <person name="Russ C."/>
            <person name="Cuomo C."/>
            <person name="Shea T."/>
            <person name="Young S.K."/>
            <person name="Zeng Q."/>
            <person name="Koehrsen M."/>
            <person name="Haas B."/>
            <person name="Borodovsky M."/>
            <person name="Guigo R."/>
            <person name="Alvarado L."/>
            <person name="Berlin A."/>
            <person name="Bochicchio J."/>
            <person name="Borenstein D."/>
            <person name="Chapman S."/>
            <person name="Chen Z."/>
            <person name="Freedman E."/>
            <person name="Gellesch M."/>
            <person name="Goldberg J."/>
            <person name="Griggs A."/>
            <person name="Gujja S."/>
            <person name="Heilman E."/>
            <person name="Heiman D."/>
            <person name="Hepburn T."/>
            <person name="Howarth C."/>
            <person name="Jen D."/>
            <person name="Larson L."/>
            <person name="Mehta T."/>
            <person name="Park D."/>
            <person name="Pearson M."/>
            <person name="Roberts A."/>
            <person name="Saif S."/>
            <person name="Shenoy N."/>
            <person name="Sisk P."/>
            <person name="Stolte C."/>
            <person name="Sykes S."/>
            <person name="Thomson T."/>
            <person name="Walk T."/>
            <person name="White J."/>
            <person name="Yandava C."/>
            <person name="Burger G."/>
            <person name="Gray M.W."/>
            <person name="Holland P.W.H."/>
            <person name="King N."/>
            <person name="Lang F.B.F."/>
            <person name="Roger A.J."/>
            <person name="Ruiz-Trillo I."/>
            <person name="Lander E."/>
            <person name="Nusbaum C."/>
        </authorList>
    </citation>
    <scope>NUCLEOTIDE SEQUENCE [LARGE SCALE GENOMIC DNA]</scope>
    <source>
        <strain evidence="3 4">ATCC 50062</strain>
    </source>
</reference>
<dbReference type="Gene3D" id="3.40.50.10140">
    <property type="entry name" value="Toll/interleukin-1 receptor homology (TIR) domain"/>
    <property type="match status" value="1"/>
</dbReference>
<dbReference type="OrthoDB" id="10257471at2759"/>
<organism evidence="3 4">
    <name type="scientific">Thecamonas trahens ATCC 50062</name>
    <dbReference type="NCBI Taxonomy" id="461836"/>
    <lineage>
        <taxon>Eukaryota</taxon>
        <taxon>Apusozoa</taxon>
        <taxon>Apusomonadida</taxon>
        <taxon>Apusomonadidae</taxon>
        <taxon>Thecamonas</taxon>
    </lineage>
</organism>
<dbReference type="PROSITE" id="PS50104">
    <property type="entry name" value="TIR"/>
    <property type="match status" value="1"/>
</dbReference>
<evidence type="ECO:0000259" key="2">
    <source>
        <dbReference type="PROSITE" id="PS50104"/>
    </source>
</evidence>
<dbReference type="GO" id="GO:0007165">
    <property type="term" value="P:signal transduction"/>
    <property type="evidence" value="ECO:0007669"/>
    <property type="project" value="InterPro"/>
</dbReference>
<name>A0A0L0DLY9_THETB</name>
<dbReference type="SUPFAM" id="SSF52047">
    <property type="entry name" value="RNI-like"/>
    <property type="match status" value="1"/>
</dbReference>
<dbReference type="Pfam" id="PF13676">
    <property type="entry name" value="TIR_2"/>
    <property type="match status" value="1"/>
</dbReference>
<proteinExistence type="predicted"/>
<sequence length="313" mass="34103">MSDNDTLVALVHRCPHLKCIDLTESGEDITDSALMVVAVDCHGLEVLVLNNSSAITDDGLLAVVRNCRHLRTVLIKYQSAGSSPTSSPPPTSSQTNEESASGGYMASPSFIQPPATNISGRKWDVFICHGGGDKGIARDLYNNLTGRDLRVFLDIKSLDGERCATPRDMVAHVKASSVVLVLVSKFLIVSRWAMAEAKAAVDAADANRGKVFSAIIGSDITSTTLRNMKEHDVNSIDHPLIHAMDNFFQTDAHHDQWSNWRHEKFTPAHKTDHVATVFRLLEYGFAPFGPSDQPSEIVSEIAKRTRILATGSP</sequence>
<dbReference type="InterPro" id="IPR032675">
    <property type="entry name" value="LRR_dom_sf"/>
</dbReference>
<gene>
    <name evidence="3" type="ORF">AMSG_08833</name>
</gene>